<evidence type="ECO:0000256" key="7">
    <source>
        <dbReference type="ARBA" id="ARBA00023136"/>
    </source>
</evidence>
<evidence type="ECO:0000313" key="9">
    <source>
        <dbReference type="EMBL" id="MBS3062752.1"/>
    </source>
</evidence>
<feature type="transmembrane region" description="Helical" evidence="8">
    <location>
        <begin position="37"/>
        <end position="55"/>
    </location>
</feature>
<feature type="transmembrane region" description="Helical" evidence="8">
    <location>
        <begin position="7"/>
        <end position="25"/>
    </location>
</feature>
<dbReference type="EMBL" id="JAGVWE010000002">
    <property type="protein sequence ID" value="MBS3062752.1"/>
    <property type="molecule type" value="Genomic_DNA"/>
</dbReference>
<keyword evidence="4 8" id="KW-0812">Transmembrane</keyword>
<keyword evidence="3" id="KW-0645">Protease</keyword>
<evidence type="ECO:0000256" key="1">
    <source>
        <dbReference type="ARBA" id="ARBA00004651"/>
    </source>
</evidence>
<feature type="transmembrane region" description="Helical" evidence="8">
    <location>
        <begin position="229"/>
        <end position="259"/>
    </location>
</feature>
<evidence type="ECO:0000256" key="3">
    <source>
        <dbReference type="ARBA" id="ARBA00022670"/>
    </source>
</evidence>
<dbReference type="GO" id="GO:0006508">
    <property type="term" value="P:proteolysis"/>
    <property type="evidence" value="ECO:0007669"/>
    <property type="project" value="UniProtKB-KW"/>
</dbReference>
<evidence type="ECO:0000256" key="6">
    <source>
        <dbReference type="ARBA" id="ARBA00022989"/>
    </source>
</evidence>
<reference evidence="9" key="1">
    <citation type="submission" date="2021-03" db="EMBL/GenBank/DDBJ databases">
        <authorList>
            <person name="Jaffe A."/>
        </authorList>
    </citation>
    <scope>NUCLEOTIDE SEQUENCE</scope>
    <source>
        <strain evidence="9">RIFCSPLOWO2_01_FULL_58_19</strain>
    </source>
</reference>
<dbReference type="Proteomes" id="UP000678237">
    <property type="component" value="Unassembled WGS sequence"/>
</dbReference>
<feature type="transmembrane region" description="Helical" evidence="8">
    <location>
        <begin position="265"/>
        <end position="285"/>
    </location>
</feature>
<feature type="transmembrane region" description="Helical" evidence="8">
    <location>
        <begin position="191"/>
        <end position="217"/>
    </location>
</feature>
<feature type="transmembrane region" description="Helical" evidence="8">
    <location>
        <begin position="99"/>
        <end position="119"/>
    </location>
</feature>
<dbReference type="Pfam" id="PF09721">
    <property type="entry name" value="Exosortase_EpsH"/>
    <property type="match status" value="1"/>
</dbReference>
<evidence type="ECO:0000256" key="4">
    <source>
        <dbReference type="ARBA" id="ARBA00022692"/>
    </source>
</evidence>
<dbReference type="InterPro" id="IPR026392">
    <property type="entry name" value="Exo/Archaeosortase_dom"/>
</dbReference>
<reference evidence="9" key="2">
    <citation type="submission" date="2021-05" db="EMBL/GenBank/DDBJ databases">
        <title>Protein family content uncovers lineage relationships and bacterial pathway maintenance mechanisms in DPANN archaea.</title>
        <authorList>
            <person name="Castelle C.J."/>
            <person name="Meheust R."/>
            <person name="Jaffe A.L."/>
            <person name="Seitz K."/>
            <person name="Gong X."/>
            <person name="Baker B.J."/>
            <person name="Banfield J.F."/>
        </authorList>
    </citation>
    <scope>NUCLEOTIDE SEQUENCE</scope>
    <source>
        <strain evidence="9">RIFCSPLOWO2_01_FULL_58_19</strain>
    </source>
</reference>
<name>A0A8T4L9Z6_9ARCH</name>
<dbReference type="InterPro" id="IPR019127">
    <property type="entry name" value="Exosortase"/>
</dbReference>
<protein>
    <submittedName>
        <fullName evidence="9">Archaeosortase/exosortase family protein</fullName>
    </submittedName>
</protein>
<feature type="transmembrane region" description="Helical" evidence="8">
    <location>
        <begin position="131"/>
        <end position="149"/>
    </location>
</feature>
<proteinExistence type="predicted"/>
<dbReference type="NCBIfam" id="TIGR04178">
    <property type="entry name" value="exo_archaeo"/>
    <property type="match status" value="1"/>
</dbReference>
<gene>
    <name evidence="9" type="ORF">J4203_02680</name>
</gene>
<comment type="caution">
    <text evidence="9">The sequence shown here is derived from an EMBL/GenBank/DDBJ whole genome shotgun (WGS) entry which is preliminary data.</text>
</comment>
<sequence>MASRFHFLQRLALFFVLSAGILFFNYSLELSEPLKPLMSHAFYASEFALIFFLLARKKLKAFPLLKESTPPSPSGSLALALLGLLAFGARLALETGLLRPLLSGAGFLFLLASLVGWYNLGKTLQAFKKELLLSTLFLGFVAFLWQVFYTHWLYLGTFTATLVARLLDLSFGSAVLDLSNPEFPIVGRQPFIAIIYPECSGIQSLLLFSALFFLAWATDFSAIDRRKALAAYALGMLGMFLVTVARIYLIIAAGILFSVDFAVQFVHSAISLLLFILYFAFYWRLAFRRIQVRGKAP</sequence>
<evidence type="ECO:0000256" key="8">
    <source>
        <dbReference type="SAM" id="Phobius"/>
    </source>
</evidence>
<dbReference type="AlphaFoldDB" id="A0A8T4L9Z6"/>
<evidence type="ECO:0000313" key="10">
    <source>
        <dbReference type="Proteomes" id="UP000678237"/>
    </source>
</evidence>
<evidence type="ECO:0000256" key="2">
    <source>
        <dbReference type="ARBA" id="ARBA00022475"/>
    </source>
</evidence>
<dbReference type="GO" id="GO:0005886">
    <property type="term" value="C:plasma membrane"/>
    <property type="evidence" value="ECO:0007669"/>
    <property type="project" value="UniProtKB-SubCell"/>
</dbReference>
<organism evidence="9 10">
    <name type="scientific">Candidatus Iainarchaeum sp</name>
    <dbReference type="NCBI Taxonomy" id="3101447"/>
    <lineage>
        <taxon>Archaea</taxon>
        <taxon>Candidatus Iainarchaeota</taxon>
        <taxon>Candidatus Iainarchaeia</taxon>
        <taxon>Candidatus Iainarchaeales</taxon>
        <taxon>Candidatus Iainarchaeaceae</taxon>
        <taxon>Candidatus Iainarchaeum</taxon>
    </lineage>
</organism>
<keyword evidence="7 8" id="KW-0472">Membrane</keyword>
<dbReference type="GO" id="GO:0008233">
    <property type="term" value="F:peptidase activity"/>
    <property type="evidence" value="ECO:0007669"/>
    <property type="project" value="UniProtKB-KW"/>
</dbReference>
<comment type="subcellular location">
    <subcellularLocation>
        <location evidence="1">Cell membrane</location>
        <topology evidence="1">Multi-pass membrane protein</topology>
    </subcellularLocation>
</comment>
<evidence type="ECO:0000256" key="5">
    <source>
        <dbReference type="ARBA" id="ARBA00022801"/>
    </source>
</evidence>
<keyword evidence="5" id="KW-0378">Hydrolase</keyword>
<keyword evidence="2" id="KW-1003">Cell membrane</keyword>
<keyword evidence="6 8" id="KW-1133">Transmembrane helix</keyword>
<feature type="transmembrane region" description="Helical" evidence="8">
    <location>
        <begin position="76"/>
        <end position="93"/>
    </location>
</feature>
<accession>A0A8T4L9Z6</accession>